<accession>A0A1I8BLL9</accession>
<evidence type="ECO:0000313" key="1">
    <source>
        <dbReference type="Proteomes" id="UP000095281"/>
    </source>
</evidence>
<dbReference type="WBParaSite" id="MhA1_Contig297.frz3.gene6">
    <property type="protein sequence ID" value="MhA1_Contig297.frz3.gene6"/>
    <property type="gene ID" value="MhA1_Contig297.frz3.gene6"/>
</dbReference>
<evidence type="ECO:0000313" key="2">
    <source>
        <dbReference type="WBParaSite" id="MhA1_Contig297.frz3.gene6"/>
    </source>
</evidence>
<dbReference type="AlphaFoldDB" id="A0A1I8BLL9"/>
<reference evidence="2" key="1">
    <citation type="submission" date="2016-11" db="UniProtKB">
        <authorList>
            <consortium name="WormBaseParasite"/>
        </authorList>
    </citation>
    <scope>IDENTIFICATION</scope>
</reference>
<dbReference type="Proteomes" id="UP000095281">
    <property type="component" value="Unplaced"/>
</dbReference>
<protein>
    <submittedName>
        <fullName evidence="2">N-acetylmuramoyl-L-alanine amidase</fullName>
    </submittedName>
</protein>
<organism evidence="1 2">
    <name type="scientific">Meloidogyne hapla</name>
    <name type="common">Root-knot nematode worm</name>
    <dbReference type="NCBI Taxonomy" id="6305"/>
    <lineage>
        <taxon>Eukaryota</taxon>
        <taxon>Metazoa</taxon>
        <taxon>Ecdysozoa</taxon>
        <taxon>Nematoda</taxon>
        <taxon>Chromadorea</taxon>
        <taxon>Rhabditida</taxon>
        <taxon>Tylenchina</taxon>
        <taxon>Tylenchomorpha</taxon>
        <taxon>Tylenchoidea</taxon>
        <taxon>Meloidogynidae</taxon>
        <taxon>Meloidogyninae</taxon>
        <taxon>Meloidogyne</taxon>
    </lineage>
</organism>
<sequence length="163" mass="18581">MFNGDKIAIKEYLEHIRNQAINTVLFIENWIKTKLTNQWPSTQMAYGTNSIKQEVVPAASYNYTASKIGSAFMKRGNPSEHASLDSLKVIAAYVNGKVRGLIQTDHYHGYLFIRNSKYFSYACVINYGIFVQPAFTESPVSRAEFYDNGPLENAQLIYLFLFI</sequence>
<proteinExistence type="predicted"/>
<keyword evidence="1" id="KW-1185">Reference proteome</keyword>
<name>A0A1I8BLL9_MELHA</name>